<dbReference type="InterPro" id="IPR013491">
    <property type="entry name" value="Tape_meas_N"/>
</dbReference>
<dbReference type="NCBIfam" id="TIGR02675">
    <property type="entry name" value="tape_meas_nterm"/>
    <property type="match status" value="1"/>
</dbReference>
<evidence type="ECO:0000259" key="4">
    <source>
        <dbReference type="Pfam" id="PF20155"/>
    </source>
</evidence>
<accession>A0ABV7KC50</accession>
<keyword evidence="6" id="KW-1185">Reference proteome</keyword>
<keyword evidence="1" id="KW-0175">Coiled coil</keyword>
<feature type="domain" description="Tape measure protein N-terminal" evidence="4">
    <location>
        <begin position="73"/>
        <end position="264"/>
    </location>
</feature>
<proteinExistence type="predicted"/>
<dbReference type="EMBL" id="JBHRTK010000012">
    <property type="protein sequence ID" value="MFC3206882.1"/>
    <property type="molecule type" value="Genomic_DNA"/>
</dbReference>
<feature type="region of interest" description="Disordered" evidence="2">
    <location>
        <begin position="474"/>
        <end position="503"/>
    </location>
</feature>
<evidence type="ECO:0000313" key="6">
    <source>
        <dbReference type="Proteomes" id="UP001595583"/>
    </source>
</evidence>
<feature type="transmembrane region" description="Helical" evidence="3">
    <location>
        <begin position="305"/>
        <end position="327"/>
    </location>
</feature>
<dbReference type="Proteomes" id="UP001595583">
    <property type="component" value="Unassembled WGS sequence"/>
</dbReference>
<evidence type="ECO:0000256" key="2">
    <source>
        <dbReference type="SAM" id="MobiDB-lite"/>
    </source>
</evidence>
<dbReference type="Pfam" id="PF20155">
    <property type="entry name" value="TMP_3"/>
    <property type="match status" value="1"/>
</dbReference>
<feature type="transmembrane region" description="Helical" evidence="3">
    <location>
        <begin position="339"/>
        <end position="359"/>
    </location>
</feature>
<comment type="caution">
    <text evidence="5">The sequence shown here is derived from an EMBL/GenBank/DDBJ whole genome shotgun (WGS) entry which is preliminary data.</text>
</comment>
<keyword evidence="3" id="KW-1133">Transmembrane helix</keyword>
<evidence type="ECO:0000256" key="3">
    <source>
        <dbReference type="SAM" id="Phobius"/>
    </source>
</evidence>
<reference evidence="6" key="1">
    <citation type="journal article" date="2019" name="Int. J. Syst. Evol. Microbiol.">
        <title>The Global Catalogue of Microorganisms (GCM) 10K type strain sequencing project: providing services to taxonomists for standard genome sequencing and annotation.</title>
        <authorList>
            <consortium name="The Broad Institute Genomics Platform"/>
            <consortium name="The Broad Institute Genome Sequencing Center for Infectious Disease"/>
            <person name="Wu L."/>
            <person name="Ma J."/>
        </authorList>
    </citation>
    <scope>NUCLEOTIDE SEQUENCE [LARGE SCALE GENOMIC DNA]</scope>
    <source>
        <strain evidence="6">KCTC 52165</strain>
    </source>
</reference>
<keyword evidence="3" id="KW-0472">Membrane</keyword>
<feature type="coiled-coil region" evidence="1">
    <location>
        <begin position="564"/>
        <end position="601"/>
    </location>
</feature>
<name>A0ABV7KC50_9HYPH</name>
<protein>
    <submittedName>
        <fullName evidence="5">Tape measure protein</fullName>
    </submittedName>
</protein>
<keyword evidence="3" id="KW-0812">Transmembrane</keyword>
<evidence type="ECO:0000256" key="1">
    <source>
        <dbReference type="SAM" id="Coils"/>
    </source>
</evidence>
<dbReference type="RefSeq" id="WP_378220683.1">
    <property type="nucleotide sequence ID" value="NZ_JBHRTK010000012.1"/>
</dbReference>
<sequence length="778" mass="80726">MATDLEKLVVQLSADFKAFERGMARAQGVSNRQFNAIERRARLLDSRLGAIGKSAARNLIAPISGLGAALGTREIARYADTWTEAGNKIRAAGQIAGVTTRSLNGIKDLANETRSGFAETADLYAKLIRSASGVAKSEEEIATAVKVVNEAFKAGGASTSEQVNGIMQLSQALGSGLLQGDELRSIRENAPILAQAIAKEFSTTVAGLKKLGAEGELVSSRILKAILGAQKEVGAAFAQTNSTIADAITRVRNEFTAYIGNANEATGASKQLVEALQFLADNFKGVADVVVQFATVVIAALTGRALLGMVAGLGNAVVALGAFLTALRAGTLAATGFTAALGPIGLLAGAAAAAIFLLYRASDSAEGSTKSFERAMRSNEAAITNATDATYAQVDALRKLIATQLEAAKSSAALAQADFETALGRKDAFAAITGGGRFAPFDYALDEADKRVTATGVAVDKLEEQLGRVDKILTSKPSGYGRGGPAVDSDGSGKRKRADPFESAMRRVSDRTAEIVAETEAQRKINPLVNDYGYALEKARVQQELMNAAQKAGKEITPELRKQIEAAAEQYAVATAEAAKFAEQQDKIRQAAEEAQQAARDFAGTLVDGLLEGKSATEALADALKQLASRLISSGLDQLFGMGSGNLSPWGAIGSLLFGGGSSGGSWASANAGFASGTANTGGRRGEPIGIVHGQEAVIPLPTGGKVPVQIQAPTMPAIQASGAGSSVVVHFNPVIDNRGASVEAVTRTQQQLDKLKAQLPSIVTQSVRQANKSNVKF</sequence>
<organism evidence="5 6">
    <name type="scientific">Aquamicrobium soli</name>
    <dbReference type="NCBI Taxonomy" id="1811518"/>
    <lineage>
        <taxon>Bacteria</taxon>
        <taxon>Pseudomonadati</taxon>
        <taxon>Pseudomonadota</taxon>
        <taxon>Alphaproteobacteria</taxon>
        <taxon>Hyphomicrobiales</taxon>
        <taxon>Phyllobacteriaceae</taxon>
        <taxon>Aquamicrobium</taxon>
    </lineage>
</organism>
<gene>
    <name evidence="5" type="ORF">ACFOHJ_11715</name>
</gene>
<evidence type="ECO:0000313" key="5">
    <source>
        <dbReference type="EMBL" id="MFC3206882.1"/>
    </source>
</evidence>